<keyword evidence="1" id="KW-1133">Transmembrane helix</keyword>
<sequence length="90" mass="9958">MNKALLPEKAKQLRSQLVKCSSGEYSQWGAFVRLIILFSLLLSSLPVCSSARQPNIVLIMADDVSWEVFESYGSKEYSTPNLSKLAVSTS</sequence>
<accession>A0ABU3STR9</accession>
<name>A0ABU3STR9_9ALTE</name>
<comment type="caution">
    <text evidence="2">The sequence shown here is derived from an EMBL/GenBank/DDBJ whole genome shotgun (WGS) entry which is preliminary data.</text>
</comment>
<feature type="transmembrane region" description="Helical" evidence="1">
    <location>
        <begin position="28"/>
        <end position="48"/>
    </location>
</feature>
<evidence type="ECO:0000313" key="2">
    <source>
        <dbReference type="EMBL" id="MDU0353404.1"/>
    </source>
</evidence>
<dbReference type="SUPFAM" id="SSF53649">
    <property type="entry name" value="Alkaline phosphatase-like"/>
    <property type="match status" value="1"/>
</dbReference>
<organism evidence="2 3">
    <name type="scientific">Paraglaciecola aquimarina</name>
    <dbReference type="NCBI Taxonomy" id="1235557"/>
    <lineage>
        <taxon>Bacteria</taxon>
        <taxon>Pseudomonadati</taxon>
        <taxon>Pseudomonadota</taxon>
        <taxon>Gammaproteobacteria</taxon>
        <taxon>Alteromonadales</taxon>
        <taxon>Alteromonadaceae</taxon>
        <taxon>Paraglaciecola</taxon>
    </lineage>
</organism>
<dbReference type="InterPro" id="IPR017850">
    <property type="entry name" value="Alkaline_phosphatase_core_sf"/>
</dbReference>
<keyword evidence="1" id="KW-0812">Transmembrane</keyword>
<dbReference type="Gene3D" id="3.40.720.10">
    <property type="entry name" value="Alkaline Phosphatase, subunit A"/>
    <property type="match status" value="1"/>
</dbReference>
<keyword evidence="3" id="KW-1185">Reference proteome</keyword>
<reference evidence="2 3" key="1">
    <citation type="submission" date="2023-10" db="EMBL/GenBank/DDBJ databases">
        <title>Glaciecola aquimarina strain GGW-M5 nov., isolated from a coastal seawater.</title>
        <authorList>
            <person name="Bayburt H."/>
            <person name="Kim J.M."/>
            <person name="Choi B.J."/>
            <person name="Jeon C.O."/>
        </authorList>
    </citation>
    <scope>NUCLEOTIDE SEQUENCE [LARGE SCALE GENOMIC DNA]</scope>
    <source>
        <strain evidence="2 3">KCTC 32108</strain>
    </source>
</reference>
<proteinExistence type="predicted"/>
<dbReference type="EMBL" id="JAWDIO010000002">
    <property type="protein sequence ID" value="MDU0353404.1"/>
    <property type="molecule type" value="Genomic_DNA"/>
</dbReference>
<evidence type="ECO:0000256" key="1">
    <source>
        <dbReference type="SAM" id="Phobius"/>
    </source>
</evidence>
<protein>
    <recommendedName>
        <fullName evidence="4">Sulfatase N-terminal domain-containing protein</fullName>
    </recommendedName>
</protein>
<gene>
    <name evidence="2" type="ORF">RS130_05185</name>
</gene>
<keyword evidence="1" id="KW-0472">Membrane</keyword>
<evidence type="ECO:0008006" key="4">
    <source>
        <dbReference type="Google" id="ProtNLM"/>
    </source>
</evidence>
<evidence type="ECO:0000313" key="3">
    <source>
        <dbReference type="Proteomes" id="UP001247805"/>
    </source>
</evidence>
<dbReference type="Proteomes" id="UP001247805">
    <property type="component" value="Unassembled WGS sequence"/>
</dbReference>
<dbReference type="RefSeq" id="WP_316025083.1">
    <property type="nucleotide sequence ID" value="NZ_JAWDIO010000002.1"/>
</dbReference>